<sequence>MFVGSPQKKKKRAKKGNDSGKEPAVKHAQKGFAQLANVFKTPPSHVGGTSSTFNKWNSMEIDLGDCSNNELPTFVEIHFRGRAWVCLGKRVEMEVGEVSTSKDYGSEYDYEDGLPPLEKNLNHLNLDLNMIMKMSFLHLKRI</sequence>
<dbReference type="AlphaFoldDB" id="A0AAP0EUB0"/>
<organism evidence="2 3">
    <name type="scientific">Stephania japonica</name>
    <dbReference type="NCBI Taxonomy" id="461633"/>
    <lineage>
        <taxon>Eukaryota</taxon>
        <taxon>Viridiplantae</taxon>
        <taxon>Streptophyta</taxon>
        <taxon>Embryophyta</taxon>
        <taxon>Tracheophyta</taxon>
        <taxon>Spermatophyta</taxon>
        <taxon>Magnoliopsida</taxon>
        <taxon>Ranunculales</taxon>
        <taxon>Menispermaceae</taxon>
        <taxon>Menispermoideae</taxon>
        <taxon>Cissampelideae</taxon>
        <taxon>Stephania</taxon>
    </lineage>
</organism>
<reference evidence="2 3" key="1">
    <citation type="submission" date="2024-01" db="EMBL/GenBank/DDBJ databases">
        <title>Genome assemblies of Stephania.</title>
        <authorList>
            <person name="Yang L."/>
        </authorList>
    </citation>
    <scope>NUCLEOTIDE SEQUENCE [LARGE SCALE GENOMIC DNA]</scope>
    <source>
        <strain evidence="2">QJT</strain>
        <tissue evidence="2">Leaf</tissue>
    </source>
</reference>
<dbReference type="EMBL" id="JBBNAE010000009">
    <property type="protein sequence ID" value="KAK9096783.1"/>
    <property type="molecule type" value="Genomic_DNA"/>
</dbReference>
<dbReference type="Proteomes" id="UP001417504">
    <property type="component" value="Unassembled WGS sequence"/>
</dbReference>
<evidence type="ECO:0000256" key="1">
    <source>
        <dbReference type="SAM" id="MobiDB-lite"/>
    </source>
</evidence>
<evidence type="ECO:0000313" key="2">
    <source>
        <dbReference type="EMBL" id="KAK9096783.1"/>
    </source>
</evidence>
<feature type="region of interest" description="Disordered" evidence="1">
    <location>
        <begin position="1"/>
        <end position="27"/>
    </location>
</feature>
<proteinExistence type="predicted"/>
<keyword evidence="3" id="KW-1185">Reference proteome</keyword>
<gene>
    <name evidence="2" type="ORF">Sjap_022280</name>
</gene>
<comment type="caution">
    <text evidence="2">The sequence shown here is derived from an EMBL/GenBank/DDBJ whole genome shotgun (WGS) entry which is preliminary data.</text>
</comment>
<name>A0AAP0EUB0_9MAGN</name>
<feature type="compositionally biased region" description="Basic and acidic residues" evidence="1">
    <location>
        <begin position="15"/>
        <end position="25"/>
    </location>
</feature>
<evidence type="ECO:0000313" key="3">
    <source>
        <dbReference type="Proteomes" id="UP001417504"/>
    </source>
</evidence>
<accession>A0AAP0EUB0</accession>
<protein>
    <submittedName>
        <fullName evidence="2">Uncharacterized protein</fullName>
    </submittedName>
</protein>